<feature type="transmembrane region" description="Helical" evidence="5">
    <location>
        <begin position="90"/>
        <end position="109"/>
    </location>
</feature>
<dbReference type="PANTHER" id="PTHR35814:SF1">
    <property type="entry name" value="GLUTATHIONE S-TRANSFERASE-RELATED"/>
    <property type="match status" value="1"/>
</dbReference>
<dbReference type="GO" id="GO:0016020">
    <property type="term" value="C:membrane"/>
    <property type="evidence" value="ECO:0007669"/>
    <property type="project" value="UniProtKB-SubCell"/>
</dbReference>
<dbReference type="SUPFAM" id="SSF161084">
    <property type="entry name" value="MAPEG domain-like"/>
    <property type="match status" value="1"/>
</dbReference>
<organism evidence="6 7">
    <name type="scientific">Rhodovulum sulfidophilum</name>
    <name type="common">Rhodobacter sulfidophilus</name>
    <dbReference type="NCBI Taxonomy" id="35806"/>
    <lineage>
        <taxon>Bacteria</taxon>
        <taxon>Pseudomonadati</taxon>
        <taxon>Pseudomonadota</taxon>
        <taxon>Alphaproteobacteria</taxon>
        <taxon>Rhodobacterales</taxon>
        <taxon>Paracoccaceae</taxon>
        <taxon>Rhodovulum</taxon>
    </lineage>
</organism>
<dbReference type="EMBL" id="QFPW01000001">
    <property type="protein sequence ID" value="PZQ52132.1"/>
    <property type="molecule type" value="Genomic_DNA"/>
</dbReference>
<keyword evidence="3 5" id="KW-1133">Transmembrane helix</keyword>
<evidence type="ECO:0000256" key="5">
    <source>
        <dbReference type="SAM" id="Phobius"/>
    </source>
</evidence>
<dbReference type="Pfam" id="PF01124">
    <property type="entry name" value="MAPEG"/>
    <property type="match status" value="1"/>
</dbReference>
<dbReference type="InterPro" id="IPR023352">
    <property type="entry name" value="MAPEG-like_dom_sf"/>
</dbReference>
<keyword evidence="6" id="KW-0808">Transferase</keyword>
<comment type="caution">
    <text evidence="6">The sequence shown here is derived from an EMBL/GenBank/DDBJ whole genome shotgun (WGS) entry which is preliminary data.</text>
</comment>
<accession>A0A2W5NF50</accession>
<evidence type="ECO:0000313" key="6">
    <source>
        <dbReference type="EMBL" id="PZQ52132.1"/>
    </source>
</evidence>
<dbReference type="Gene3D" id="1.20.120.550">
    <property type="entry name" value="Membrane associated eicosanoid/glutathione metabolism-like domain"/>
    <property type="match status" value="1"/>
</dbReference>
<keyword evidence="4 5" id="KW-0472">Membrane</keyword>
<proteinExistence type="predicted"/>
<sequence length="145" mass="15134">MPKGSSSMSAEILQGLGIVGFYAGLLGLILLWLGLVCGRERQRSHVSIGDGGDAGLIRAMRGQANFTEYAPLTLVLLTLMALLGAPAWELHGIGLALLIGRFLHALHFTRATAPAWQRAGGALLTALAVLAASVGLIIHTLPGIF</sequence>
<evidence type="ECO:0000256" key="4">
    <source>
        <dbReference type="ARBA" id="ARBA00023136"/>
    </source>
</evidence>
<keyword evidence="2 5" id="KW-0812">Transmembrane</keyword>
<comment type="subcellular location">
    <subcellularLocation>
        <location evidence="1">Membrane</location>
    </subcellularLocation>
</comment>
<reference evidence="6 7" key="1">
    <citation type="submission" date="2017-08" db="EMBL/GenBank/DDBJ databases">
        <title>Infants hospitalized years apart are colonized by the same room-sourced microbial strains.</title>
        <authorList>
            <person name="Brooks B."/>
            <person name="Olm M.R."/>
            <person name="Firek B.A."/>
            <person name="Baker R."/>
            <person name="Thomas B.C."/>
            <person name="Morowitz M.J."/>
            <person name="Banfield J.F."/>
        </authorList>
    </citation>
    <scope>NUCLEOTIDE SEQUENCE [LARGE SCALE GENOMIC DNA]</scope>
    <source>
        <strain evidence="6">S2_005_002_R2_34</strain>
    </source>
</reference>
<protein>
    <submittedName>
        <fullName evidence="6">Glutathione S-transferase</fullName>
    </submittedName>
</protein>
<dbReference type="PANTHER" id="PTHR35814">
    <property type="match status" value="1"/>
</dbReference>
<feature type="transmembrane region" description="Helical" evidence="5">
    <location>
        <begin position="66"/>
        <end position="84"/>
    </location>
</feature>
<name>A0A2W5NF50_RHOSU</name>
<evidence type="ECO:0000256" key="2">
    <source>
        <dbReference type="ARBA" id="ARBA00022692"/>
    </source>
</evidence>
<gene>
    <name evidence="6" type="ORF">DI556_00195</name>
</gene>
<feature type="transmembrane region" description="Helical" evidence="5">
    <location>
        <begin position="12"/>
        <end position="35"/>
    </location>
</feature>
<evidence type="ECO:0000256" key="3">
    <source>
        <dbReference type="ARBA" id="ARBA00022989"/>
    </source>
</evidence>
<evidence type="ECO:0000313" key="7">
    <source>
        <dbReference type="Proteomes" id="UP000249185"/>
    </source>
</evidence>
<feature type="transmembrane region" description="Helical" evidence="5">
    <location>
        <begin position="121"/>
        <end position="141"/>
    </location>
</feature>
<evidence type="ECO:0000256" key="1">
    <source>
        <dbReference type="ARBA" id="ARBA00004370"/>
    </source>
</evidence>
<dbReference type="AlphaFoldDB" id="A0A2W5NF50"/>
<dbReference type="Proteomes" id="UP000249185">
    <property type="component" value="Unassembled WGS sequence"/>
</dbReference>
<dbReference type="GO" id="GO:0016740">
    <property type="term" value="F:transferase activity"/>
    <property type="evidence" value="ECO:0007669"/>
    <property type="project" value="UniProtKB-KW"/>
</dbReference>
<dbReference type="InterPro" id="IPR001129">
    <property type="entry name" value="Membr-assoc_MAPEG"/>
</dbReference>